<dbReference type="AlphaFoldDB" id="A0A9Q0G4L0"/>
<reference evidence="1" key="1">
    <citation type="submission" date="2022-02" db="EMBL/GenBank/DDBJ databases">
        <authorList>
            <person name="Henning P.M."/>
            <person name="McCubbin A.G."/>
            <person name="Shore J.S."/>
        </authorList>
    </citation>
    <scope>NUCLEOTIDE SEQUENCE</scope>
    <source>
        <strain evidence="1">F60SS</strain>
        <tissue evidence="1">Leaves</tissue>
    </source>
</reference>
<dbReference type="Proteomes" id="UP001141552">
    <property type="component" value="Unassembled WGS sequence"/>
</dbReference>
<protein>
    <submittedName>
        <fullName evidence="1">Uncharacterized protein</fullName>
    </submittedName>
</protein>
<reference evidence="1" key="2">
    <citation type="journal article" date="2023" name="Plants (Basel)">
        <title>Annotation of the Turnera subulata (Passifloraceae) Draft Genome Reveals the S-Locus Evolved after the Divergence of Turneroideae from Passifloroideae in a Stepwise Manner.</title>
        <authorList>
            <person name="Henning P.M."/>
            <person name="Roalson E.H."/>
            <person name="Mir W."/>
            <person name="McCubbin A.G."/>
            <person name="Shore J.S."/>
        </authorList>
    </citation>
    <scope>NUCLEOTIDE SEQUENCE</scope>
    <source>
        <strain evidence="1">F60SS</strain>
    </source>
</reference>
<evidence type="ECO:0000313" key="2">
    <source>
        <dbReference type="Proteomes" id="UP001141552"/>
    </source>
</evidence>
<evidence type="ECO:0000313" key="1">
    <source>
        <dbReference type="EMBL" id="KAJ4843483.1"/>
    </source>
</evidence>
<dbReference type="EMBL" id="JAKUCV010002224">
    <property type="protein sequence ID" value="KAJ4843483.1"/>
    <property type="molecule type" value="Genomic_DNA"/>
</dbReference>
<accession>A0A9Q0G4L0</accession>
<keyword evidence="2" id="KW-1185">Reference proteome</keyword>
<gene>
    <name evidence="1" type="ORF">Tsubulata_050978</name>
</gene>
<name>A0A9Q0G4L0_9ROSI</name>
<organism evidence="1 2">
    <name type="scientific">Turnera subulata</name>
    <dbReference type="NCBI Taxonomy" id="218843"/>
    <lineage>
        <taxon>Eukaryota</taxon>
        <taxon>Viridiplantae</taxon>
        <taxon>Streptophyta</taxon>
        <taxon>Embryophyta</taxon>
        <taxon>Tracheophyta</taxon>
        <taxon>Spermatophyta</taxon>
        <taxon>Magnoliopsida</taxon>
        <taxon>eudicotyledons</taxon>
        <taxon>Gunneridae</taxon>
        <taxon>Pentapetalae</taxon>
        <taxon>rosids</taxon>
        <taxon>fabids</taxon>
        <taxon>Malpighiales</taxon>
        <taxon>Passifloraceae</taxon>
        <taxon>Turnera</taxon>
    </lineage>
</organism>
<proteinExistence type="predicted"/>
<comment type="caution">
    <text evidence="1">The sequence shown here is derived from an EMBL/GenBank/DDBJ whole genome shotgun (WGS) entry which is preliminary data.</text>
</comment>
<sequence length="130" mass="15088">MAGQEGEDKLLFNWRNHRVGNEPIIPRARKQSASDNCVEYATSAYMQILFRFIQAKDGVGCEDLLKYFSPEQIKGIKDTIKSGLIQDIFKHIKENGFVPLTEKEYDEGKRKFIEYNDPNDPRGKYVILDR</sequence>